<organism evidence="2">
    <name type="scientific">Thermodesulforhabdus norvegica</name>
    <dbReference type="NCBI Taxonomy" id="39841"/>
    <lineage>
        <taxon>Bacteria</taxon>
        <taxon>Pseudomonadati</taxon>
        <taxon>Thermodesulfobacteriota</taxon>
        <taxon>Syntrophobacteria</taxon>
        <taxon>Syntrophobacterales</taxon>
        <taxon>Thermodesulforhabdaceae</taxon>
        <taxon>Thermodesulforhabdus</taxon>
    </lineage>
</organism>
<gene>
    <name evidence="2" type="ORF">ENG14_04555</name>
</gene>
<evidence type="ECO:0000313" key="2">
    <source>
        <dbReference type="EMBL" id="HDL90154.1"/>
    </source>
</evidence>
<dbReference type="PANTHER" id="PTHR31876">
    <property type="entry name" value="COV-LIKE PROTEIN 1"/>
    <property type="match status" value="1"/>
</dbReference>
<evidence type="ECO:0000256" key="1">
    <source>
        <dbReference type="SAM" id="Phobius"/>
    </source>
</evidence>
<feature type="transmembrane region" description="Helical" evidence="1">
    <location>
        <begin position="12"/>
        <end position="37"/>
    </location>
</feature>
<dbReference type="EMBL" id="DQZW01000214">
    <property type="protein sequence ID" value="HDL90154.1"/>
    <property type="molecule type" value="Genomic_DNA"/>
</dbReference>
<name>A0A7C0WSB3_9BACT</name>
<dbReference type="Proteomes" id="UP000886355">
    <property type="component" value="Unassembled WGS sequence"/>
</dbReference>
<protein>
    <submittedName>
        <fullName evidence="2">DUF502 domain-containing protein</fullName>
    </submittedName>
</protein>
<keyword evidence="1" id="KW-0472">Membrane</keyword>
<sequence length="238" mass="26364">MREFFKNLKIRIRNYFIAGVLTVVPLSISFYVIFFIIKHADRVFNILPPRFNPKAYIPFPVPGLGIVMVVVIVFLTGVLVKNYVGGKIVAFGEIIVYKIPLVRPLYSAVKQLLTAIFSQSEETFRRVVLIEYPRKGMYAMAFVTGTAGGEVQSKTEERVINVFLPTTPNPTSGFYLLVPESQTIPLAISVEDAFKLIISGGVVAPPTGIMFSHPKKGTVSDSLNSMELTKEATKNGNE</sequence>
<reference evidence="2" key="1">
    <citation type="journal article" date="2020" name="mSystems">
        <title>Genome- and Community-Level Interaction Insights into Carbon Utilization and Element Cycling Functions of Hydrothermarchaeota in Hydrothermal Sediment.</title>
        <authorList>
            <person name="Zhou Z."/>
            <person name="Liu Y."/>
            <person name="Xu W."/>
            <person name="Pan J."/>
            <person name="Luo Z.H."/>
            <person name="Li M."/>
        </authorList>
    </citation>
    <scope>NUCLEOTIDE SEQUENCE [LARGE SCALE GENOMIC DNA]</scope>
    <source>
        <strain evidence="2">HyVt-19</strain>
    </source>
</reference>
<dbReference type="PANTHER" id="PTHR31876:SF26">
    <property type="entry name" value="PROTEIN LIKE COV 2"/>
    <property type="match status" value="1"/>
</dbReference>
<proteinExistence type="predicted"/>
<accession>A0A7C0WSB3</accession>
<dbReference type="Pfam" id="PF04367">
    <property type="entry name" value="DUF502"/>
    <property type="match status" value="1"/>
</dbReference>
<comment type="caution">
    <text evidence="2">The sequence shown here is derived from an EMBL/GenBank/DDBJ whole genome shotgun (WGS) entry which is preliminary data.</text>
</comment>
<dbReference type="InterPro" id="IPR007462">
    <property type="entry name" value="COV1-like"/>
</dbReference>
<dbReference type="AlphaFoldDB" id="A0A7C0WSB3"/>
<feature type="transmembrane region" description="Helical" evidence="1">
    <location>
        <begin position="57"/>
        <end position="80"/>
    </location>
</feature>
<keyword evidence="1" id="KW-1133">Transmembrane helix</keyword>
<keyword evidence="1" id="KW-0812">Transmembrane</keyword>